<dbReference type="Proteomes" id="UP001060414">
    <property type="component" value="Chromosome"/>
</dbReference>
<name>A0ABY5ZN56_9BACT</name>
<sequence>MNLTDELRKSPPPRQRGQGRQAFLARRSEIEQAISEGFSSAEVWQHLHDKGVMPIQYRQFVRYVDRYILSKQSEAKPTTEPEVATKKESEVSPRKTSEPIKKPDEVSRRFEHNAKGKSKEDLI</sequence>
<evidence type="ECO:0000313" key="3">
    <source>
        <dbReference type="Proteomes" id="UP001060414"/>
    </source>
</evidence>
<reference evidence="2" key="1">
    <citation type="journal article" date="2022" name="Environ. Microbiol.">
        <title>Geoalkalibacter halelectricus SAP #1 sp. nov. possessing extracellular electron transfer and mineral#reducing capabilities from a haloalkaline environment.</title>
        <authorList>
            <person name="Yadav S."/>
            <person name="Singh R."/>
            <person name="Sundharam S.S."/>
            <person name="Chaudhary S."/>
            <person name="Krishnamurthi S."/>
            <person name="Patil S.A."/>
        </authorList>
    </citation>
    <scope>NUCLEOTIDE SEQUENCE</scope>
    <source>
        <strain evidence="2">SAP-1</strain>
    </source>
</reference>
<feature type="region of interest" description="Disordered" evidence="1">
    <location>
        <begin position="1"/>
        <end position="22"/>
    </location>
</feature>
<gene>
    <name evidence="2" type="ORF">L9S41_17145</name>
</gene>
<keyword evidence="3" id="KW-1185">Reference proteome</keyword>
<protein>
    <submittedName>
        <fullName evidence="2">TraK family protein</fullName>
    </submittedName>
</protein>
<accession>A0ABY5ZN56</accession>
<dbReference type="Pfam" id="PF17273">
    <property type="entry name" value="DUF5338"/>
    <property type="match status" value="1"/>
</dbReference>
<evidence type="ECO:0000313" key="2">
    <source>
        <dbReference type="EMBL" id="UWZ79387.1"/>
    </source>
</evidence>
<proteinExistence type="predicted"/>
<evidence type="ECO:0000256" key="1">
    <source>
        <dbReference type="SAM" id="MobiDB-lite"/>
    </source>
</evidence>
<feature type="compositionally biased region" description="Basic and acidic residues" evidence="1">
    <location>
        <begin position="73"/>
        <end position="123"/>
    </location>
</feature>
<dbReference type="RefSeq" id="WP_260747739.1">
    <property type="nucleotide sequence ID" value="NZ_CP092109.1"/>
</dbReference>
<organism evidence="2 3">
    <name type="scientific">Geoalkalibacter halelectricus</name>
    <dbReference type="NCBI Taxonomy" id="2847045"/>
    <lineage>
        <taxon>Bacteria</taxon>
        <taxon>Pseudomonadati</taxon>
        <taxon>Thermodesulfobacteriota</taxon>
        <taxon>Desulfuromonadia</taxon>
        <taxon>Desulfuromonadales</taxon>
        <taxon>Geoalkalibacteraceae</taxon>
        <taxon>Geoalkalibacter</taxon>
    </lineage>
</organism>
<dbReference type="InterPro" id="IPR035225">
    <property type="entry name" value="DUF5338"/>
</dbReference>
<dbReference type="EMBL" id="CP092109">
    <property type="protein sequence ID" value="UWZ79387.1"/>
    <property type="molecule type" value="Genomic_DNA"/>
</dbReference>
<feature type="region of interest" description="Disordered" evidence="1">
    <location>
        <begin position="71"/>
        <end position="123"/>
    </location>
</feature>